<accession>A0A133V3G5</accession>
<dbReference type="AlphaFoldDB" id="A0A133V3G5"/>
<comment type="caution">
    <text evidence="1">The sequence shown here is derived from an EMBL/GenBank/DDBJ whole genome shotgun (WGS) entry which is preliminary data.</text>
</comment>
<evidence type="ECO:0000313" key="1">
    <source>
        <dbReference type="EMBL" id="KXB00980.1"/>
    </source>
</evidence>
<name>A0A133V3G5_9EURY</name>
<protein>
    <submittedName>
        <fullName evidence="1">Uncharacterized protein</fullName>
    </submittedName>
</protein>
<dbReference type="EMBL" id="LHXV01000033">
    <property type="protein sequence ID" value="KXB00980.1"/>
    <property type="molecule type" value="Genomic_DNA"/>
</dbReference>
<keyword evidence="2" id="KW-1185">Reference proteome</keyword>
<evidence type="ECO:0000313" key="2">
    <source>
        <dbReference type="Proteomes" id="UP000070344"/>
    </source>
</evidence>
<sequence>MTREALEPFFDTLVKIVYRDGDRVEVKHGYLIEVFPEFISIETKKNDYLLHKDQIIKIQTSKKGDSHEK</sequence>
<organism evidence="1 2">
    <name type="scientific">candidate division MSBL1 archaeon SCGC-AAA259O05</name>
    <dbReference type="NCBI Taxonomy" id="1698271"/>
    <lineage>
        <taxon>Archaea</taxon>
        <taxon>Methanobacteriati</taxon>
        <taxon>Methanobacteriota</taxon>
        <taxon>candidate division MSBL1</taxon>
    </lineage>
</organism>
<gene>
    <name evidence="1" type="ORF">AKJ41_03220</name>
</gene>
<proteinExistence type="predicted"/>
<dbReference type="Proteomes" id="UP000070344">
    <property type="component" value="Unassembled WGS sequence"/>
</dbReference>
<reference evidence="1 2" key="1">
    <citation type="journal article" date="2016" name="Sci. Rep.">
        <title>Metabolic traits of an uncultured archaeal lineage -MSBL1- from brine pools of the Red Sea.</title>
        <authorList>
            <person name="Mwirichia R."/>
            <person name="Alam I."/>
            <person name="Rashid M."/>
            <person name="Vinu M."/>
            <person name="Ba-Alawi W."/>
            <person name="Anthony Kamau A."/>
            <person name="Kamanda Ngugi D."/>
            <person name="Goker M."/>
            <person name="Klenk H.P."/>
            <person name="Bajic V."/>
            <person name="Stingl U."/>
        </authorList>
    </citation>
    <scope>NUCLEOTIDE SEQUENCE [LARGE SCALE GENOMIC DNA]</scope>
    <source>
        <strain evidence="1">SCGC-AAA259O05</strain>
    </source>
</reference>